<protein>
    <recommendedName>
        <fullName evidence="2">Nephrocystin 3-like N-terminal domain-containing protein</fullName>
    </recommendedName>
</protein>
<dbReference type="Gene3D" id="3.40.50.300">
    <property type="entry name" value="P-loop containing nucleotide triphosphate hydrolases"/>
    <property type="match status" value="1"/>
</dbReference>
<organism evidence="3 4">
    <name type="scientific">Polyplosphaeria fusca</name>
    <dbReference type="NCBI Taxonomy" id="682080"/>
    <lineage>
        <taxon>Eukaryota</taxon>
        <taxon>Fungi</taxon>
        <taxon>Dikarya</taxon>
        <taxon>Ascomycota</taxon>
        <taxon>Pezizomycotina</taxon>
        <taxon>Dothideomycetes</taxon>
        <taxon>Pleosporomycetidae</taxon>
        <taxon>Pleosporales</taxon>
        <taxon>Tetraplosphaeriaceae</taxon>
        <taxon>Polyplosphaeria</taxon>
    </lineage>
</organism>
<comment type="caution">
    <text evidence="3">The sequence shown here is derived from an EMBL/GenBank/DDBJ whole genome shotgun (WGS) entry which is preliminary data.</text>
</comment>
<proteinExistence type="predicted"/>
<evidence type="ECO:0000313" key="4">
    <source>
        <dbReference type="Proteomes" id="UP000799444"/>
    </source>
</evidence>
<dbReference type="EMBL" id="ML996097">
    <property type="protein sequence ID" value="KAF2741233.1"/>
    <property type="molecule type" value="Genomic_DNA"/>
</dbReference>
<feature type="domain" description="Nephrocystin 3-like N-terminal" evidence="2">
    <location>
        <begin position="77"/>
        <end position="261"/>
    </location>
</feature>
<accession>A0A9P4RCT1</accession>
<dbReference type="PANTHER" id="PTHR10039">
    <property type="entry name" value="AMELOGENIN"/>
    <property type="match status" value="1"/>
</dbReference>
<dbReference type="SUPFAM" id="SSF52540">
    <property type="entry name" value="P-loop containing nucleoside triphosphate hydrolases"/>
    <property type="match status" value="1"/>
</dbReference>
<sequence length="457" mass="51678">MTSPADRLYRERFITQTVGNVTTTGHGARTEIKLVLGDAGDERNYSYRKWLAPWLYKDWKGSQAQRLSNLCQRATAGTGGWLIDKALPDLLGGEADNLCLHGRVGSGKSTLCALAVQANRVSAKVSSSQWNGLLVPALFAFDLEYTHNSEFLLRTIMAQFCTLQNIPSDIVAERKTGVDPSAIPDILDLTTSIIKQLDEQAETRNCQRDDGEGNSAKSIPVTLVLDALDELPARTQRAVWNIFDHLSTLNRTLRHIRIRIILFVRTDSLIHDYYANNRGWAMHAISKTRVNADIRTTVTGRLADQPSLRFMNPTDRKQVVDAIADRVDGMFRLAALYCDEIDRLQRSTTTANEVLNLVSTLPNQLYDFYDRILERVTDRKLQKYIVRTLWFLRVDGRNIDERVPVTLSIISYQSWYSWFIKMVDDPVSSDDILKPLNGLHLGKHSATLDGNFHAIRV</sequence>
<evidence type="ECO:0000256" key="1">
    <source>
        <dbReference type="ARBA" id="ARBA00022737"/>
    </source>
</evidence>
<keyword evidence="4" id="KW-1185">Reference proteome</keyword>
<evidence type="ECO:0000313" key="3">
    <source>
        <dbReference type="EMBL" id="KAF2741233.1"/>
    </source>
</evidence>
<name>A0A9P4RCT1_9PLEO</name>
<dbReference type="AlphaFoldDB" id="A0A9P4RCT1"/>
<keyword evidence="1" id="KW-0677">Repeat</keyword>
<gene>
    <name evidence="3" type="ORF">EJ04DRAFT_571362</name>
</gene>
<dbReference type="InterPro" id="IPR056884">
    <property type="entry name" value="NPHP3-like_N"/>
</dbReference>
<evidence type="ECO:0000259" key="2">
    <source>
        <dbReference type="Pfam" id="PF24883"/>
    </source>
</evidence>
<dbReference type="Pfam" id="PF24883">
    <property type="entry name" value="NPHP3_N"/>
    <property type="match status" value="1"/>
</dbReference>
<dbReference type="Proteomes" id="UP000799444">
    <property type="component" value="Unassembled WGS sequence"/>
</dbReference>
<reference evidence="3" key="1">
    <citation type="journal article" date="2020" name="Stud. Mycol.">
        <title>101 Dothideomycetes genomes: a test case for predicting lifestyles and emergence of pathogens.</title>
        <authorList>
            <person name="Haridas S."/>
            <person name="Albert R."/>
            <person name="Binder M."/>
            <person name="Bloem J."/>
            <person name="Labutti K."/>
            <person name="Salamov A."/>
            <person name="Andreopoulos B."/>
            <person name="Baker S."/>
            <person name="Barry K."/>
            <person name="Bills G."/>
            <person name="Bluhm B."/>
            <person name="Cannon C."/>
            <person name="Castanera R."/>
            <person name="Culley D."/>
            <person name="Daum C."/>
            <person name="Ezra D."/>
            <person name="Gonzalez J."/>
            <person name="Henrissat B."/>
            <person name="Kuo A."/>
            <person name="Liang C."/>
            <person name="Lipzen A."/>
            <person name="Lutzoni F."/>
            <person name="Magnuson J."/>
            <person name="Mondo S."/>
            <person name="Nolan M."/>
            <person name="Ohm R."/>
            <person name="Pangilinan J."/>
            <person name="Park H.-J."/>
            <person name="Ramirez L."/>
            <person name="Alfaro M."/>
            <person name="Sun H."/>
            <person name="Tritt A."/>
            <person name="Yoshinaga Y."/>
            <person name="Zwiers L.-H."/>
            <person name="Turgeon B."/>
            <person name="Goodwin S."/>
            <person name="Spatafora J."/>
            <person name="Crous P."/>
            <person name="Grigoriev I."/>
        </authorList>
    </citation>
    <scope>NUCLEOTIDE SEQUENCE</scope>
    <source>
        <strain evidence="3">CBS 125425</strain>
    </source>
</reference>
<dbReference type="OrthoDB" id="3797385at2759"/>
<dbReference type="InterPro" id="IPR027417">
    <property type="entry name" value="P-loop_NTPase"/>
</dbReference>